<name>A0A068EQD9_9CAUD</name>
<dbReference type="Proteomes" id="UP000027382">
    <property type="component" value="Segment"/>
</dbReference>
<dbReference type="RefSeq" id="YP_009099186.1">
    <property type="nucleotide sequence ID" value="NC_025423.1"/>
</dbReference>
<proteinExistence type="predicted"/>
<keyword evidence="2" id="KW-1185">Reference proteome</keyword>
<dbReference type="EMBL" id="KF554508">
    <property type="protein sequence ID" value="AID50577.1"/>
    <property type="molecule type" value="Genomic_DNA"/>
</dbReference>
<accession>A0A068EQD9</accession>
<evidence type="ECO:0000313" key="1">
    <source>
        <dbReference type="EMBL" id="AID50577.1"/>
    </source>
</evidence>
<protein>
    <submittedName>
        <fullName evidence="1">Uncharacterized protein</fullName>
    </submittedName>
</protein>
<sequence length="86" mass="9721">MVVKHNNQFRSLLGKVEGHVLVNAHVIKHDDNSGNYEEIVLEFQNGSATSKISFTSNWEPRKADREIIDTTIDTAIEEVISTKLLK</sequence>
<dbReference type="KEGG" id="vg:22277085"/>
<organism evidence="1 2">
    <name type="scientific">Bacillus phage CP-51</name>
    <dbReference type="NCBI Taxonomy" id="1391188"/>
    <lineage>
        <taxon>Viruses</taxon>
        <taxon>Duplodnaviria</taxon>
        <taxon>Heunggongvirae</taxon>
        <taxon>Uroviricota</taxon>
        <taxon>Caudoviricetes</taxon>
        <taxon>Herelleviridae</taxon>
        <taxon>Spounavirinae</taxon>
        <taxon>Siminovitchvirus</taxon>
        <taxon>Siminovitchvirus CP51</taxon>
    </lineage>
</organism>
<reference evidence="1" key="1">
    <citation type="journal article" date="2014" name="Virology">
        <title>The odd one out: Bacillus ACT bacteriophage CP-51 exhibits unusual properties compared to related Spounavirinae W.Ph. and Bastille.</title>
        <authorList>
            <person name="Klumpp J."/>
            <person name="Schmuki M."/>
            <person name="Sozhamannan S."/>
            <person name="Beyer W."/>
            <person name="Fouts D.E."/>
            <person name="Bernbach V."/>
            <person name="Calendar R."/>
            <person name="Loessner M.J."/>
        </authorList>
    </citation>
    <scope>NUCLEOTIDE SEQUENCE [LARGE SCALE GENOMIC DNA]</scope>
</reference>
<evidence type="ECO:0000313" key="2">
    <source>
        <dbReference type="Proteomes" id="UP000027382"/>
    </source>
</evidence>
<dbReference type="GeneID" id="22277085"/>